<evidence type="ECO:0000256" key="1">
    <source>
        <dbReference type="ARBA" id="ARBA00007504"/>
    </source>
</evidence>
<accession>A0A9D1P3Q8</accession>
<dbReference type="InterPro" id="IPR012340">
    <property type="entry name" value="NA-bd_OB-fold"/>
</dbReference>
<dbReference type="InterPro" id="IPR004609">
    <property type="entry name" value="ATP-dep_DNA_helicase_RecG"/>
</dbReference>
<feature type="domain" description="Helicase C-terminal" evidence="17">
    <location>
        <begin position="452"/>
        <end position="612"/>
    </location>
</feature>
<evidence type="ECO:0000256" key="6">
    <source>
        <dbReference type="ARBA" id="ARBA00022806"/>
    </source>
</evidence>
<feature type="domain" description="Helicase ATP-binding" evidence="16">
    <location>
        <begin position="269"/>
        <end position="433"/>
    </location>
</feature>
<keyword evidence="11" id="KW-0413">Isomerase</keyword>
<dbReference type="PANTHER" id="PTHR47964:SF1">
    <property type="entry name" value="ATP-DEPENDENT DNA HELICASE HOMOLOG RECG, CHLOROPLASTIC"/>
    <property type="match status" value="1"/>
</dbReference>
<dbReference type="SMART" id="SM00490">
    <property type="entry name" value="HELICc"/>
    <property type="match status" value="1"/>
</dbReference>
<dbReference type="SMART" id="SM00487">
    <property type="entry name" value="DEXDc"/>
    <property type="match status" value="1"/>
</dbReference>
<dbReference type="CDD" id="cd17992">
    <property type="entry name" value="DEXHc_RecG"/>
    <property type="match status" value="1"/>
</dbReference>
<evidence type="ECO:0000313" key="18">
    <source>
        <dbReference type="EMBL" id="HIV26011.1"/>
    </source>
</evidence>
<keyword evidence="10 15" id="KW-0234">DNA repair</keyword>
<evidence type="ECO:0000256" key="9">
    <source>
        <dbReference type="ARBA" id="ARBA00023172"/>
    </source>
</evidence>
<dbReference type="GO" id="GO:0005524">
    <property type="term" value="F:ATP binding"/>
    <property type="evidence" value="ECO:0007669"/>
    <property type="project" value="UniProtKB-KW"/>
</dbReference>
<dbReference type="PANTHER" id="PTHR47964">
    <property type="entry name" value="ATP-DEPENDENT DNA HELICASE HOMOLOG RECG, CHLOROPLASTIC"/>
    <property type="match status" value="1"/>
</dbReference>
<dbReference type="PROSITE" id="PS51194">
    <property type="entry name" value="HELICASE_CTER"/>
    <property type="match status" value="1"/>
</dbReference>
<evidence type="ECO:0000256" key="15">
    <source>
        <dbReference type="RuleBase" id="RU363016"/>
    </source>
</evidence>
<comment type="similarity">
    <text evidence="1 15">Belongs to the helicase family. RecG subfamily.</text>
</comment>
<dbReference type="EMBL" id="DVOO01000029">
    <property type="protein sequence ID" value="HIV26011.1"/>
    <property type="molecule type" value="Genomic_DNA"/>
</dbReference>
<gene>
    <name evidence="18" type="primary">recG</name>
    <name evidence="18" type="ORF">IAB71_09605</name>
</gene>
<evidence type="ECO:0000256" key="8">
    <source>
        <dbReference type="ARBA" id="ARBA00023125"/>
    </source>
</evidence>
<dbReference type="CDD" id="cd04488">
    <property type="entry name" value="RecG_wedge_OBF"/>
    <property type="match status" value="1"/>
</dbReference>
<dbReference type="PROSITE" id="PS51192">
    <property type="entry name" value="HELICASE_ATP_BIND_1"/>
    <property type="match status" value="1"/>
</dbReference>
<keyword evidence="9 15" id="KW-0233">DNA recombination</keyword>
<dbReference type="Pfam" id="PF17191">
    <property type="entry name" value="RecG_wedge"/>
    <property type="match status" value="1"/>
</dbReference>
<evidence type="ECO:0000256" key="5">
    <source>
        <dbReference type="ARBA" id="ARBA00022801"/>
    </source>
</evidence>
<dbReference type="InterPro" id="IPR047112">
    <property type="entry name" value="RecG/Mfd"/>
</dbReference>
<organism evidence="18 19">
    <name type="scientific">Candidatus Scatomonas pullistercoris</name>
    <dbReference type="NCBI Taxonomy" id="2840920"/>
    <lineage>
        <taxon>Bacteria</taxon>
        <taxon>Bacillati</taxon>
        <taxon>Bacillota</taxon>
        <taxon>Clostridia</taxon>
        <taxon>Lachnospirales</taxon>
        <taxon>Lachnospiraceae</taxon>
        <taxon>Lachnospiraceae incertae sedis</taxon>
        <taxon>Candidatus Scatomonas</taxon>
    </lineage>
</organism>
<dbReference type="GO" id="GO:0006310">
    <property type="term" value="P:DNA recombination"/>
    <property type="evidence" value="ECO:0007669"/>
    <property type="project" value="UniProtKB-UniRule"/>
</dbReference>
<keyword evidence="3 15" id="KW-0547">Nucleotide-binding</keyword>
<dbReference type="GO" id="GO:0006281">
    <property type="term" value="P:DNA repair"/>
    <property type="evidence" value="ECO:0007669"/>
    <property type="project" value="UniProtKB-UniRule"/>
</dbReference>
<evidence type="ECO:0000256" key="11">
    <source>
        <dbReference type="ARBA" id="ARBA00023235"/>
    </source>
</evidence>
<dbReference type="Pfam" id="PF00270">
    <property type="entry name" value="DEAD"/>
    <property type="match status" value="1"/>
</dbReference>
<dbReference type="InterPro" id="IPR045562">
    <property type="entry name" value="RecG_dom3_C"/>
</dbReference>
<evidence type="ECO:0000259" key="17">
    <source>
        <dbReference type="PROSITE" id="PS51194"/>
    </source>
</evidence>
<dbReference type="SUPFAM" id="SSF50249">
    <property type="entry name" value="Nucleic acid-binding proteins"/>
    <property type="match status" value="1"/>
</dbReference>
<evidence type="ECO:0000256" key="4">
    <source>
        <dbReference type="ARBA" id="ARBA00022763"/>
    </source>
</evidence>
<dbReference type="NCBIfam" id="NF008165">
    <property type="entry name" value="PRK10917.1-3"/>
    <property type="match status" value="1"/>
</dbReference>
<dbReference type="Gene3D" id="3.40.50.300">
    <property type="entry name" value="P-loop containing nucleotide triphosphate hydrolases"/>
    <property type="match status" value="2"/>
</dbReference>
<reference evidence="18" key="1">
    <citation type="submission" date="2020-10" db="EMBL/GenBank/DDBJ databases">
        <authorList>
            <person name="Gilroy R."/>
        </authorList>
    </citation>
    <scope>NUCLEOTIDE SEQUENCE</scope>
    <source>
        <strain evidence="18">CHK188-20938</strain>
    </source>
</reference>
<dbReference type="Pfam" id="PF00271">
    <property type="entry name" value="Helicase_C"/>
    <property type="match status" value="1"/>
</dbReference>
<keyword evidence="4 15" id="KW-0227">DNA damage</keyword>
<comment type="catalytic activity">
    <reaction evidence="14 15">
        <text>ATP + H2O = ADP + phosphate + H(+)</text>
        <dbReference type="Rhea" id="RHEA:13065"/>
        <dbReference type="ChEBI" id="CHEBI:15377"/>
        <dbReference type="ChEBI" id="CHEBI:15378"/>
        <dbReference type="ChEBI" id="CHEBI:30616"/>
        <dbReference type="ChEBI" id="CHEBI:43474"/>
        <dbReference type="ChEBI" id="CHEBI:456216"/>
        <dbReference type="EC" id="5.6.2.4"/>
    </reaction>
</comment>
<dbReference type="AlphaFoldDB" id="A0A9D1P3Q8"/>
<dbReference type="InterPro" id="IPR001650">
    <property type="entry name" value="Helicase_C-like"/>
</dbReference>
<dbReference type="NCBIfam" id="NF008168">
    <property type="entry name" value="PRK10917.2-2"/>
    <property type="match status" value="1"/>
</dbReference>
<keyword evidence="8" id="KW-0238">DNA-binding</keyword>
<keyword evidence="6 15" id="KW-0347">Helicase</keyword>
<keyword evidence="5 15" id="KW-0378">Hydrolase</keyword>
<reference evidence="18" key="2">
    <citation type="journal article" date="2021" name="PeerJ">
        <title>Extensive microbial diversity within the chicken gut microbiome revealed by metagenomics and culture.</title>
        <authorList>
            <person name="Gilroy R."/>
            <person name="Ravi A."/>
            <person name="Getino M."/>
            <person name="Pursley I."/>
            <person name="Horton D.L."/>
            <person name="Alikhan N.F."/>
            <person name="Baker D."/>
            <person name="Gharbi K."/>
            <person name="Hall N."/>
            <person name="Watson M."/>
            <person name="Adriaenssens E.M."/>
            <person name="Foster-Nyarko E."/>
            <person name="Jarju S."/>
            <person name="Secka A."/>
            <person name="Antonio M."/>
            <person name="Oren A."/>
            <person name="Chaudhuri R.R."/>
            <person name="La Ragione R."/>
            <person name="Hildebrand F."/>
            <person name="Pallen M.J."/>
        </authorList>
    </citation>
    <scope>NUCLEOTIDE SEQUENCE</scope>
    <source>
        <strain evidence="18">CHK188-20938</strain>
    </source>
</reference>
<dbReference type="InterPro" id="IPR014001">
    <property type="entry name" value="Helicase_ATP-bd"/>
</dbReference>
<dbReference type="Pfam" id="PF19833">
    <property type="entry name" value="RecG_dom3_C"/>
    <property type="match status" value="1"/>
</dbReference>
<protein>
    <recommendedName>
        <fullName evidence="2 15">ATP-dependent DNA helicase RecG</fullName>
        <ecNumber evidence="13 15">5.6.2.4</ecNumber>
    </recommendedName>
</protein>
<evidence type="ECO:0000256" key="2">
    <source>
        <dbReference type="ARBA" id="ARBA00017846"/>
    </source>
</evidence>
<evidence type="ECO:0000256" key="3">
    <source>
        <dbReference type="ARBA" id="ARBA00022741"/>
    </source>
</evidence>
<evidence type="ECO:0000256" key="7">
    <source>
        <dbReference type="ARBA" id="ARBA00022840"/>
    </source>
</evidence>
<dbReference type="InterPro" id="IPR011545">
    <property type="entry name" value="DEAD/DEAH_box_helicase_dom"/>
</dbReference>
<name>A0A9D1P3Q8_9FIRM</name>
<proteinExistence type="inferred from homology"/>
<dbReference type="Gene3D" id="2.40.50.140">
    <property type="entry name" value="Nucleic acid-binding proteins"/>
    <property type="match status" value="1"/>
</dbReference>
<evidence type="ECO:0000313" key="19">
    <source>
        <dbReference type="Proteomes" id="UP000824169"/>
    </source>
</evidence>
<comment type="function">
    <text evidence="15">Plays a critical role in recombination and DNA repair. Helps process Holliday junction intermediates to mature products by catalyzing branch migration. Has replication fork regression activity, unwinds stalled or blocked replication forks to make a HJ that can be resolved. Has a DNA unwinding activity characteristic of a DNA helicase with 3'-5' polarity.</text>
</comment>
<sequence>MREESLKTLKGIGDKTERLFQKAGICNLNQLLHYYPRDYDHYAEPVACGAVRAHEKNAVTGCVVLPPEVKSGKHAMTILHLRDETGSLQVNWFHMPFLRSVLKRGSVYVFRGMVSEKQGRKILEQPEIFTPAQYEKLRGKLQPVYALTAGLTSRMVGKAVGQLLEKKELEQEFLPEDIREEYGLCEINYALENIHFPGSGEALKRARNRLAFDEFFLFLLGLFRLREQTGSESNMYPMQAVWKTEDIIENLPFQLTGGQMRVWNEIERDLKGHTRMNRLIQGDVGSGKTILAFLAMVMAKENGYQSALMAPTEVLAAQHFETIRRLLEENRIFDAEPVLLTGSCTAAEKRKIYEKTASGEAKIIVGTHALIQEKVEYARLALVITDEQHRFGVRQRMRLKGKGFEPHVMVMSATPIPRTLAMILYGDLDISVLDELPKKRLPIKNCVVDPSYRPRAYRFMQREIQNGHQIYVICPLVEESQELACEDVISCSRRLREIFPEDVQIGVLYGQMKPQEKTAVMEAFAGNQIQILVSTTVVEVGVDVPNATVILVENAERFGLAQLHQLRGRVGRGDAQSYCIFIQGDGKEETSKRLQILNHSNDGFYIAEEDLKLRGPGDLFGVRQSGLAEFKIADIYRDAELLKAASRAARDLTELDPDLSLPQNCSLKVRLDAYMERQIDDIGL</sequence>
<dbReference type="NCBIfam" id="TIGR00643">
    <property type="entry name" value="recG"/>
    <property type="match status" value="1"/>
</dbReference>
<evidence type="ECO:0000259" key="16">
    <source>
        <dbReference type="PROSITE" id="PS51192"/>
    </source>
</evidence>
<comment type="catalytic activity">
    <reaction evidence="12 15">
        <text>Couples ATP hydrolysis with the unwinding of duplex DNA by translocating in the 3'-5' direction.</text>
        <dbReference type="EC" id="5.6.2.4"/>
    </reaction>
</comment>
<dbReference type="GO" id="GO:0003677">
    <property type="term" value="F:DNA binding"/>
    <property type="evidence" value="ECO:0007669"/>
    <property type="project" value="UniProtKB-KW"/>
</dbReference>
<keyword evidence="7 15" id="KW-0067">ATP-binding</keyword>
<evidence type="ECO:0000256" key="13">
    <source>
        <dbReference type="ARBA" id="ARBA00034808"/>
    </source>
</evidence>
<evidence type="ECO:0000256" key="14">
    <source>
        <dbReference type="ARBA" id="ARBA00048988"/>
    </source>
</evidence>
<evidence type="ECO:0000256" key="10">
    <source>
        <dbReference type="ARBA" id="ARBA00023204"/>
    </source>
</evidence>
<dbReference type="SUPFAM" id="SSF52540">
    <property type="entry name" value="P-loop containing nucleoside triphosphate hydrolases"/>
    <property type="match status" value="2"/>
</dbReference>
<dbReference type="GO" id="GO:0043138">
    <property type="term" value="F:3'-5' DNA helicase activity"/>
    <property type="evidence" value="ECO:0007669"/>
    <property type="project" value="UniProtKB-EC"/>
</dbReference>
<dbReference type="GO" id="GO:0016787">
    <property type="term" value="F:hydrolase activity"/>
    <property type="evidence" value="ECO:0007669"/>
    <property type="project" value="UniProtKB-KW"/>
</dbReference>
<dbReference type="EC" id="5.6.2.4" evidence="13 15"/>
<comment type="caution">
    <text evidence="18">The sequence shown here is derived from an EMBL/GenBank/DDBJ whole genome shotgun (WGS) entry which is preliminary data.</text>
</comment>
<evidence type="ECO:0000256" key="12">
    <source>
        <dbReference type="ARBA" id="ARBA00034617"/>
    </source>
</evidence>
<dbReference type="InterPro" id="IPR033454">
    <property type="entry name" value="RecG_wedge"/>
</dbReference>
<dbReference type="Proteomes" id="UP000824169">
    <property type="component" value="Unassembled WGS sequence"/>
</dbReference>
<dbReference type="InterPro" id="IPR027417">
    <property type="entry name" value="P-loop_NTPase"/>
</dbReference>